<dbReference type="Proteomes" id="UP000284605">
    <property type="component" value="Unassembled WGS sequence"/>
</dbReference>
<evidence type="ECO:0000259" key="1">
    <source>
        <dbReference type="Pfam" id="PF12680"/>
    </source>
</evidence>
<dbReference type="Gene3D" id="3.10.450.50">
    <property type="match status" value="1"/>
</dbReference>
<dbReference type="InterPro" id="IPR037401">
    <property type="entry name" value="SnoaL-like"/>
</dbReference>
<proteinExistence type="predicted"/>
<comment type="caution">
    <text evidence="2">The sequence shown here is derived from an EMBL/GenBank/DDBJ whole genome shotgun (WGS) entry which is preliminary data.</text>
</comment>
<sequence>MYHFILRRKLRTVFSRLNAGDYPFITRQFHPQAEHWFAGDHAMSGRRVTHARIEEWYRRLAAVFPGIKFDIKKLFVSGPPWRSHAAVEWTDTIFDREGRPLPNQGAFVITIRWGRVTAFHVYCDTVRIEKSLGILAAQGVAAAAATPITG</sequence>
<reference evidence="2 3" key="1">
    <citation type="submission" date="2018-09" db="EMBL/GenBank/DDBJ databases">
        <authorList>
            <person name="Zhu H."/>
        </authorList>
    </citation>
    <scope>NUCLEOTIDE SEQUENCE [LARGE SCALE GENOMIC DNA]</scope>
    <source>
        <strain evidence="2 3">K1W22B-8</strain>
    </source>
</reference>
<organism evidence="2 3">
    <name type="scientific">Oleomonas cavernae</name>
    <dbReference type="NCBI Taxonomy" id="2320859"/>
    <lineage>
        <taxon>Bacteria</taxon>
        <taxon>Pseudomonadati</taxon>
        <taxon>Pseudomonadota</taxon>
        <taxon>Alphaproteobacteria</taxon>
        <taxon>Acetobacterales</taxon>
        <taxon>Acetobacteraceae</taxon>
        <taxon>Oleomonas</taxon>
    </lineage>
</organism>
<feature type="domain" description="SnoaL-like" evidence="1">
    <location>
        <begin position="11"/>
        <end position="118"/>
    </location>
</feature>
<dbReference type="EMBL" id="QYUK01000011">
    <property type="protein sequence ID" value="RJF89175.1"/>
    <property type="molecule type" value="Genomic_DNA"/>
</dbReference>
<evidence type="ECO:0000313" key="3">
    <source>
        <dbReference type="Proteomes" id="UP000284605"/>
    </source>
</evidence>
<gene>
    <name evidence="2" type="ORF">D3874_21170</name>
</gene>
<name>A0A418WGM9_9PROT</name>
<evidence type="ECO:0000313" key="2">
    <source>
        <dbReference type="EMBL" id="RJF89175.1"/>
    </source>
</evidence>
<dbReference type="InterPro" id="IPR032710">
    <property type="entry name" value="NTF2-like_dom_sf"/>
</dbReference>
<dbReference type="Pfam" id="PF12680">
    <property type="entry name" value="SnoaL_2"/>
    <property type="match status" value="1"/>
</dbReference>
<dbReference type="OrthoDB" id="2988503at2"/>
<keyword evidence="3" id="KW-1185">Reference proteome</keyword>
<protein>
    <submittedName>
        <fullName evidence="2">Nuclear transport factor 2 family protein</fullName>
    </submittedName>
</protein>
<dbReference type="AlphaFoldDB" id="A0A418WGM9"/>
<dbReference type="SUPFAM" id="SSF54427">
    <property type="entry name" value="NTF2-like"/>
    <property type="match status" value="1"/>
</dbReference>
<dbReference type="RefSeq" id="WP_119780537.1">
    <property type="nucleotide sequence ID" value="NZ_QYUK01000011.1"/>
</dbReference>
<accession>A0A418WGM9</accession>